<dbReference type="RefSeq" id="WP_131839444.1">
    <property type="nucleotide sequence ID" value="NZ_SLWB01000008.1"/>
</dbReference>
<feature type="signal peptide" evidence="1">
    <location>
        <begin position="1"/>
        <end position="20"/>
    </location>
</feature>
<evidence type="ECO:0000256" key="1">
    <source>
        <dbReference type="SAM" id="SignalP"/>
    </source>
</evidence>
<evidence type="ECO:0000313" key="4">
    <source>
        <dbReference type="Proteomes" id="UP000294830"/>
    </source>
</evidence>
<keyword evidence="4" id="KW-1185">Reference proteome</keyword>
<evidence type="ECO:0000313" key="3">
    <source>
        <dbReference type="EMBL" id="TCN66755.1"/>
    </source>
</evidence>
<dbReference type="EMBL" id="SLWB01000008">
    <property type="protein sequence ID" value="TCN66755.1"/>
    <property type="molecule type" value="Genomic_DNA"/>
</dbReference>
<dbReference type="PANTHER" id="PTHR42834:SF1">
    <property type="entry name" value="ENDONUCLEASE_EXONUCLEASE_PHOSPHATASE FAMILY PROTEIN (AFU_ORTHOLOGUE AFUA_3G09210)"/>
    <property type="match status" value="1"/>
</dbReference>
<dbReference type="PANTHER" id="PTHR42834">
    <property type="entry name" value="ENDONUCLEASE/EXONUCLEASE/PHOSPHATASE FAMILY PROTEIN (AFU_ORTHOLOGUE AFUA_3G09210)"/>
    <property type="match status" value="1"/>
</dbReference>
<comment type="caution">
    <text evidence="3">The sequence shown here is derived from an EMBL/GenBank/DDBJ whole genome shotgun (WGS) entry which is preliminary data.</text>
</comment>
<feature type="domain" description="Endonuclease/exonuclease/phosphatase" evidence="2">
    <location>
        <begin position="27"/>
        <end position="324"/>
    </location>
</feature>
<reference evidence="3 4" key="1">
    <citation type="submission" date="2019-03" db="EMBL/GenBank/DDBJ databases">
        <title>Genomic Encyclopedia of Archaeal and Bacterial Type Strains, Phase II (KMG-II): from individual species to whole genera.</title>
        <authorList>
            <person name="Goeker M."/>
        </authorList>
    </citation>
    <scope>NUCLEOTIDE SEQUENCE [LARGE SCALE GENOMIC DNA]</scope>
    <source>
        <strain evidence="3 4">RL-C</strain>
    </source>
</reference>
<gene>
    <name evidence="3" type="ORF">CLV25_10894</name>
</gene>
<protein>
    <recommendedName>
        <fullName evidence="2">Endonuclease/exonuclease/phosphatase domain-containing protein</fullName>
    </recommendedName>
</protein>
<sequence>MARRCIILLMVIFCCATSNAQKDSIRIAFYNCENYFDSFRDSSINDAEYTPDGARRWTYSRFLAKRNSIFKVFASMSNPNPPEVIGLCEVENRFVLNQLCYETPLSKFEYAVVHQNSSDVRGIDVALIYQKNRLRLLNYRCFNPNVLDTSLRTRSILYSQFKWGEFDTLHVFVNHFPSKLGGERSNRSRMLVARLLKSKVDSILSKNQSASIVITGDFNDLPQSDALNVLNDSLLVNLAAPLAKEGRGSIKFDGTWELIDQFIVSRGLINGDTPVMIKGCQTIYSAPFMLEDDLDNGGQKPRRTFKGYRYNGGYSDHLPVFIELLRTL</sequence>
<dbReference type="InterPro" id="IPR005135">
    <property type="entry name" value="Endo/exonuclease/phosphatase"/>
</dbReference>
<dbReference type="OrthoDB" id="9802724at2"/>
<organism evidence="3 4">
    <name type="scientific">Acetobacteroides hydrogenigenes</name>
    <dbReference type="NCBI Taxonomy" id="979970"/>
    <lineage>
        <taxon>Bacteria</taxon>
        <taxon>Pseudomonadati</taxon>
        <taxon>Bacteroidota</taxon>
        <taxon>Bacteroidia</taxon>
        <taxon>Bacteroidales</taxon>
        <taxon>Rikenellaceae</taxon>
        <taxon>Acetobacteroides</taxon>
    </lineage>
</organism>
<dbReference type="Gene3D" id="3.60.10.10">
    <property type="entry name" value="Endonuclease/exonuclease/phosphatase"/>
    <property type="match status" value="1"/>
</dbReference>
<dbReference type="SUPFAM" id="SSF56219">
    <property type="entry name" value="DNase I-like"/>
    <property type="match status" value="1"/>
</dbReference>
<keyword evidence="1" id="KW-0732">Signal</keyword>
<proteinExistence type="predicted"/>
<dbReference type="AlphaFoldDB" id="A0A4R2EF70"/>
<evidence type="ECO:0000259" key="2">
    <source>
        <dbReference type="Pfam" id="PF19580"/>
    </source>
</evidence>
<dbReference type="InterPro" id="IPR036691">
    <property type="entry name" value="Endo/exonu/phosph_ase_sf"/>
</dbReference>
<name>A0A4R2EF70_9BACT</name>
<dbReference type="Pfam" id="PF19580">
    <property type="entry name" value="Exo_endo_phos_3"/>
    <property type="match status" value="1"/>
</dbReference>
<feature type="chain" id="PRO_5020832599" description="Endonuclease/exonuclease/phosphatase domain-containing protein" evidence="1">
    <location>
        <begin position="21"/>
        <end position="328"/>
    </location>
</feature>
<accession>A0A4R2EF70</accession>
<dbReference type="Proteomes" id="UP000294830">
    <property type="component" value="Unassembled WGS sequence"/>
</dbReference>
<dbReference type="GO" id="GO:0003824">
    <property type="term" value="F:catalytic activity"/>
    <property type="evidence" value="ECO:0007669"/>
    <property type="project" value="InterPro"/>
</dbReference>